<organism evidence="1 2">
    <name type="scientific">Artomyces pyxidatus</name>
    <dbReference type="NCBI Taxonomy" id="48021"/>
    <lineage>
        <taxon>Eukaryota</taxon>
        <taxon>Fungi</taxon>
        <taxon>Dikarya</taxon>
        <taxon>Basidiomycota</taxon>
        <taxon>Agaricomycotina</taxon>
        <taxon>Agaricomycetes</taxon>
        <taxon>Russulales</taxon>
        <taxon>Auriscalpiaceae</taxon>
        <taxon>Artomyces</taxon>
    </lineage>
</organism>
<reference evidence="1" key="2">
    <citation type="journal article" date="2022" name="New Phytol.">
        <title>Evolutionary transition to the ectomycorrhizal habit in the genomes of a hyperdiverse lineage of mushroom-forming fungi.</title>
        <authorList>
            <person name="Looney B."/>
            <person name="Miyauchi S."/>
            <person name="Morin E."/>
            <person name="Drula E."/>
            <person name="Courty P.E."/>
            <person name="Kohler A."/>
            <person name="Kuo A."/>
            <person name="LaButti K."/>
            <person name="Pangilinan J."/>
            <person name="Lipzen A."/>
            <person name="Riley R."/>
            <person name="Andreopoulos W."/>
            <person name="He G."/>
            <person name="Johnson J."/>
            <person name="Nolan M."/>
            <person name="Tritt A."/>
            <person name="Barry K.W."/>
            <person name="Grigoriev I.V."/>
            <person name="Nagy L.G."/>
            <person name="Hibbett D."/>
            <person name="Henrissat B."/>
            <person name="Matheny P.B."/>
            <person name="Labbe J."/>
            <person name="Martin F.M."/>
        </authorList>
    </citation>
    <scope>NUCLEOTIDE SEQUENCE</scope>
    <source>
        <strain evidence="1">HHB10654</strain>
    </source>
</reference>
<proteinExistence type="predicted"/>
<reference evidence="1" key="1">
    <citation type="submission" date="2021-03" db="EMBL/GenBank/DDBJ databases">
        <authorList>
            <consortium name="DOE Joint Genome Institute"/>
            <person name="Ahrendt S."/>
            <person name="Looney B.P."/>
            <person name="Miyauchi S."/>
            <person name="Morin E."/>
            <person name="Drula E."/>
            <person name="Courty P.E."/>
            <person name="Chicoki N."/>
            <person name="Fauchery L."/>
            <person name="Kohler A."/>
            <person name="Kuo A."/>
            <person name="Labutti K."/>
            <person name="Pangilinan J."/>
            <person name="Lipzen A."/>
            <person name="Riley R."/>
            <person name="Andreopoulos W."/>
            <person name="He G."/>
            <person name="Johnson J."/>
            <person name="Barry K.W."/>
            <person name="Grigoriev I.V."/>
            <person name="Nagy L."/>
            <person name="Hibbett D."/>
            <person name="Henrissat B."/>
            <person name="Matheny P.B."/>
            <person name="Labbe J."/>
            <person name="Martin F."/>
        </authorList>
    </citation>
    <scope>NUCLEOTIDE SEQUENCE</scope>
    <source>
        <strain evidence="1">HHB10654</strain>
    </source>
</reference>
<name>A0ACB8SET2_9AGAM</name>
<feature type="non-terminal residue" evidence="1">
    <location>
        <position position="86"/>
    </location>
</feature>
<comment type="caution">
    <text evidence="1">The sequence shown here is derived from an EMBL/GenBank/DDBJ whole genome shotgun (WGS) entry which is preliminary data.</text>
</comment>
<sequence>MSDFNPPSLQPLSNTNYPQWAAEMAAWLRLKGVWLLVKGEETIPDPSEVTERLRWKDKASRAAGALFLAVQFDQRGHLAGLEDDPV</sequence>
<accession>A0ACB8SET2</accession>
<gene>
    <name evidence="1" type="ORF">BV25DRAFT_408075</name>
</gene>
<dbReference type="Proteomes" id="UP000814140">
    <property type="component" value="Unassembled WGS sequence"/>
</dbReference>
<dbReference type="EMBL" id="MU277354">
    <property type="protein sequence ID" value="KAI0054738.1"/>
    <property type="molecule type" value="Genomic_DNA"/>
</dbReference>
<keyword evidence="2" id="KW-1185">Reference proteome</keyword>
<evidence type="ECO:0000313" key="1">
    <source>
        <dbReference type="EMBL" id="KAI0054738.1"/>
    </source>
</evidence>
<evidence type="ECO:0000313" key="2">
    <source>
        <dbReference type="Proteomes" id="UP000814140"/>
    </source>
</evidence>
<protein>
    <submittedName>
        <fullName evidence="1">Uncharacterized protein</fullName>
    </submittedName>
</protein>